<keyword evidence="1" id="KW-1133">Transmembrane helix</keyword>
<dbReference type="Proteomes" id="UP000051035">
    <property type="component" value="Unassembled WGS sequence"/>
</dbReference>
<gene>
    <name evidence="2" type="ORF">AMJ71_09085</name>
</gene>
<sequence>MRFLGVITSICIGVGVPGGAIYLAFKHSDALSGWGWSSVTLISIVAIGCATGIFALTVNGRSA</sequence>
<keyword evidence="1" id="KW-0472">Membrane</keyword>
<dbReference type="EMBL" id="LJVA01000127">
    <property type="protein sequence ID" value="KPL07389.1"/>
    <property type="molecule type" value="Genomic_DNA"/>
</dbReference>
<accession>A0A0S8JF18</accession>
<name>A0A0S8JF18_UNCT6</name>
<evidence type="ECO:0000313" key="2">
    <source>
        <dbReference type="EMBL" id="KPL07389.1"/>
    </source>
</evidence>
<reference evidence="2 3" key="1">
    <citation type="journal article" date="2015" name="Microbiome">
        <title>Genomic resolution of linkages in carbon, nitrogen, and sulfur cycling among widespread estuary sediment bacteria.</title>
        <authorList>
            <person name="Baker B.J."/>
            <person name="Lazar C.S."/>
            <person name="Teske A.P."/>
            <person name="Dick G.J."/>
        </authorList>
    </citation>
    <scope>NUCLEOTIDE SEQUENCE [LARGE SCALE GENOMIC DNA]</scope>
    <source>
        <strain evidence="2">SM1_40</strain>
    </source>
</reference>
<evidence type="ECO:0000256" key="1">
    <source>
        <dbReference type="SAM" id="Phobius"/>
    </source>
</evidence>
<organism evidence="2 3">
    <name type="scientific">candidate division TA06 bacterium SM1_40</name>
    <dbReference type="NCBI Taxonomy" id="1703773"/>
    <lineage>
        <taxon>Bacteria</taxon>
        <taxon>Bacteria division TA06</taxon>
    </lineage>
</organism>
<keyword evidence="1" id="KW-0812">Transmembrane</keyword>
<evidence type="ECO:0000313" key="3">
    <source>
        <dbReference type="Proteomes" id="UP000051035"/>
    </source>
</evidence>
<dbReference type="AlphaFoldDB" id="A0A0S8JF18"/>
<protein>
    <submittedName>
        <fullName evidence="2">Uncharacterized protein</fullName>
    </submittedName>
</protein>
<feature type="transmembrane region" description="Helical" evidence="1">
    <location>
        <begin position="34"/>
        <end position="58"/>
    </location>
</feature>
<proteinExistence type="predicted"/>
<comment type="caution">
    <text evidence="2">The sequence shown here is derived from an EMBL/GenBank/DDBJ whole genome shotgun (WGS) entry which is preliminary data.</text>
</comment>